<evidence type="ECO:0000256" key="1">
    <source>
        <dbReference type="SAM" id="MobiDB-lite"/>
    </source>
</evidence>
<evidence type="ECO:0008006" key="5">
    <source>
        <dbReference type="Google" id="ProtNLM"/>
    </source>
</evidence>
<dbReference type="PANTHER" id="PTHR15615:SF36">
    <property type="entry name" value="PHO85 CYCLIN-5"/>
    <property type="match status" value="1"/>
</dbReference>
<dbReference type="GO" id="GO:0019901">
    <property type="term" value="F:protein kinase binding"/>
    <property type="evidence" value="ECO:0007669"/>
    <property type="project" value="InterPro"/>
</dbReference>
<keyword evidence="2" id="KW-0812">Transmembrane</keyword>
<dbReference type="Gene3D" id="1.10.472.10">
    <property type="entry name" value="Cyclin-like"/>
    <property type="match status" value="1"/>
</dbReference>
<dbReference type="CDD" id="cd20557">
    <property type="entry name" value="CYCLIN_ScPCL1-like"/>
    <property type="match status" value="1"/>
</dbReference>
<dbReference type="STRING" id="1754190.A0A1Y1Z324"/>
<dbReference type="GO" id="GO:0016538">
    <property type="term" value="F:cyclin-dependent protein serine/threonine kinase regulator activity"/>
    <property type="evidence" value="ECO:0007669"/>
    <property type="project" value="TreeGrafter"/>
</dbReference>
<proteinExistence type="predicted"/>
<feature type="region of interest" description="Disordered" evidence="1">
    <location>
        <begin position="437"/>
        <end position="456"/>
    </location>
</feature>
<gene>
    <name evidence="3" type="ORF">LY90DRAFT_393103</name>
</gene>
<evidence type="ECO:0000256" key="2">
    <source>
        <dbReference type="SAM" id="Phobius"/>
    </source>
</evidence>
<dbReference type="Proteomes" id="UP000193920">
    <property type="component" value="Unassembled WGS sequence"/>
</dbReference>
<dbReference type="GO" id="GO:0005634">
    <property type="term" value="C:nucleus"/>
    <property type="evidence" value="ECO:0007669"/>
    <property type="project" value="TreeGrafter"/>
</dbReference>
<evidence type="ECO:0000313" key="4">
    <source>
        <dbReference type="Proteomes" id="UP000193920"/>
    </source>
</evidence>
<dbReference type="GO" id="GO:0000307">
    <property type="term" value="C:cyclin-dependent protein kinase holoenzyme complex"/>
    <property type="evidence" value="ECO:0007669"/>
    <property type="project" value="TreeGrafter"/>
</dbReference>
<keyword evidence="2" id="KW-0472">Membrane</keyword>
<feature type="compositionally biased region" description="Polar residues" evidence="1">
    <location>
        <begin position="446"/>
        <end position="456"/>
    </location>
</feature>
<dbReference type="EMBL" id="MCOG01000459">
    <property type="protein sequence ID" value="ORY04693.1"/>
    <property type="molecule type" value="Genomic_DNA"/>
</dbReference>
<keyword evidence="2" id="KW-1133">Transmembrane helix</keyword>
<dbReference type="Pfam" id="PF08613">
    <property type="entry name" value="Cyclin"/>
    <property type="match status" value="1"/>
</dbReference>
<dbReference type="PANTHER" id="PTHR15615">
    <property type="match status" value="1"/>
</dbReference>
<keyword evidence="4" id="KW-1185">Reference proteome</keyword>
<dbReference type="OrthoDB" id="286814at2759"/>
<sequence>MDTINLNQSYQTFNFIKNLKTRINNIENVKTNIEYLEKIENSFTNEEILYEIAVALLNYIWPISQENIRNNALKRFIKHVIKYSNTTILIYISAVYYLLNLKDNVKFNNLLKRIQLEIENTKQEQGFINDGNLNERCCNCCGAYTSCYKSDTIVCKCRLFLMSLVLACKFGQDKNYSNKAWSKISKFSVENINYNERFFLKLIDYRLYIKNESYQAFTSLIINHIINMKNQKKKLQYKELLNLSKINTGNVNNTQEWKKNLEKKTMLIRKIKQLEVIKQAKIKYQSIQNSSDNSLMNSGRFIGKSSNAQSSIQKCSPMDIRQLLNNTRYTELENNQKLLSMKNNSSYNNNNNGSSIINENTIKCNQSNANNSINVAAISPISPSGLPISNINNNVNGNGINNVILNKDGSMKVNKTYLSNKRKLILPILKSSELIQNRKKEESQSKKNIGSQTNTQPNHLTLENFSSFMKFYSCIKEKLSSSDESVIKATGSYKVLEMALKLTTAKRVPDALKLLNHVIYGTMDICKEIISLALKGQKKNALIYIYLLTPSEIQYYNKNLKTSSLKSLTPQDVLSVVSILLNCVHKGYNSTQEVKNDLLANLGQESQVNNSSQNLLLKFIQNINNSLSSN</sequence>
<feature type="transmembrane region" description="Helical" evidence="2">
    <location>
        <begin position="80"/>
        <end position="99"/>
    </location>
</feature>
<reference evidence="3 4" key="1">
    <citation type="submission" date="2016-08" db="EMBL/GenBank/DDBJ databases">
        <title>A Parts List for Fungal Cellulosomes Revealed by Comparative Genomics.</title>
        <authorList>
            <consortium name="DOE Joint Genome Institute"/>
            <person name="Haitjema C.H."/>
            <person name="Gilmore S.P."/>
            <person name="Henske J.K."/>
            <person name="Solomon K.V."/>
            <person name="De Groot R."/>
            <person name="Kuo A."/>
            <person name="Mondo S.J."/>
            <person name="Salamov A.A."/>
            <person name="Labutti K."/>
            <person name="Zhao Z."/>
            <person name="Chiniquy J."/>
            <person name="Barry K."/>
            <person name="Brewer H.M."/>
            <person name="Purvine S.O."/>
            <person name="Wright A.T."/>
            <person name="Boxma B."/>
            <person name="Van Alen T."/>
            <person name="Hackstein J.H."/>
            <person name="Baker S.E."/>
            <person name="Grigoriev I.V."/>
            <person name="O'Malley M.A."/>
        </authorList>
    </citation>
    <scope>NUCLEOTIDE SEQUENCE [LARGE SCALE GENOMIC DNA]</scope>
    <source>
        <strain evidence="3 4">G1</strain>
    </source>
</reference>
<protein>
    <recommendedName>
        <fullName evidence="5">Cyclin N-terminal domain-containing protein</fullName>
    </recommendedName>
</protein>
<evidence type="ECO:0000313" key="3">
    <source>
        <dbReference type="EMBL" id="ORY04693.1"/>
    </source>
</evidence>
<name>A0A1Y1Z324_9FUNG</name>
<dbReference type="AlphaFoldDB" id="A0A1Y1Z324"/>
<organism evidence="3 4">
    <name type="scientific">Neocallimastix californiae</name>
    <dbReference type="NCBI Taxonomy" id="1754190"/>
    <lineage>
        <taxon>Eukaryota</taxon>
        <taxon>Fungi</taxon>
        <taxon>Fungi incertae sedis</taxon>
        <taxon>Chytridiomycota</taxon>
        <taxon>Chytridiomycota incertae sedis</taxon>
        <taxon>Neocallimastigomycetes</taxon>
        <taxon>Neocallimastigales</taxon>
        <taxon>Neocallimastigaceae</taxon>
        <taxon>Neocallimastix</taxon>
    </lineage>
</organism>
<dbReference type="InterPro" id="IPR013922">
    <property type="entry name" value="Cyclin_PHO80-like"/>
</dbReference>
<accession>A0A1Y1Z324</accession>
<comment type="caution">
    <text evidence="3">The sequence shown here is derived from an EMBL/GenBank/DDBJ whole genome shotgun (WGS) entry which is preliminary data.</text>
</comment>